<dbReference type="InterPro" id="IPR000845">
    <property type="entry name" value="Nucleoside_phosphorylase_d"/>
</dbReference>
<gene>
    <name evidence="3" type="ORF">ACJEBJ_03350</name>
</gene>
<dbReference type="EMBL" id="JBJHQF010000003">
    <property type="protein sequence ID" value="MFK9003152.1"/>
    <property type="molecule type" value="Genomic_DNA"/>
</dbReference>
<dbReference type="RefSeq" id="WP_404939761.1">
    <property type="nucleotide sequence ID" value="NZ_JBJHQF010000003.1"/>
</dbReference>
<evidence type="ECO:0000259" key="2">
    <source>
        <dbReference type="Pfam" id="PF18178"/>
    </source>
</evidence>
<evidence type="ECO:0000313" key="4">
    <source>
        <dbReference type="Proteomes" id="UP001623008"/>
    </source>
</evidence>
<evidence type="ECO:0000259" key="1">
    <source>
        <dbReference type="Pfam" id="PF01048"/>
    </source>
</evidence>
<accession>A0ABW8QWG5</accession>
<dbReference type="CDD" id="cd09008">
    <property type="entry name" value="MTAN"/>
    <property type="match status" value="1"/>
</dbReference>
<dbReference type="PANTHER" id="PTHR46832:SF1">
    <property type="entry name" value="5'-METHYLTHIOADENOSINE_S-ADENOSYLHOMOCYSTEINE NUCLEOSIDASE"/>
    <property type="match status" value="1"/>
</dbReference>
<sequence>MASLEKQCFLIAGSISKSTDRTQVGRAHQLVRGLTKAALAEKASLVVYLSGEPKNEHGDSMVFDWTIAREVEQLSTQLDVKGRLHIVTSQRSLYSKMDDEGRELVSRLVGQDIAQIEYVDDDVVTGGNIRDAQLDLATAMIAISGGKGVLDRAQRALKLKLPVFPFDIDVGAFCDDGPGAPLLHRQFTQNPAAYLPHTGESVRRKMLGLSAQHTLGDLQPLADKTIQLFVDEFAAKDAAASPDVLVLTALPVELAAAKHALGIDEDDYGFQSEHGIHVWRVKVEGRNGPLTCVVASFNGAGNTQASAVTSMLISEFRPHAVFMMGIAAGMRSKLKLGDVILSERVVAYEGAAALSGGVMVARPDMSKPEFRTQQDMGAYLARGSRLARLARHAESVGLVFPPSSAAGEVSTALNPTLTTIAAGEKLVRDEQLFKKMQELHGKVCVAEMEAHGVFEACSRHEVPALVIRGISDHGDHLKDDALHYVASMAAAVVTADYIAHGLILHRK</sequence>
<dbReference type="Proteomes" id="UP001623008">
    <property type="component" value="Unassembled WGS sequence"/>
</dbReference>
<dbReference type="InterPro" id="IPR035994">
    <property type="entry name" value="Nucleoside_phosphorylase_sf"/>
</dbReference>
<reference evidence="3 4" key="1">
    <citation type="submission" date="2024-11" db="EMBL/GenBank/DDBJ databases">
        <authorList>
            <person name="Lucas J.A."/>
        </authorList>
    </citation>
    <scope>NUCLEOTIDE SEQUENCE [LARGE SCALE GENOMIC DNA]</scope>
    <source>
        <strain evidence="3 4">Z 7.15</strain>
    </source>
</reference>
<evidence type="ECO:0000313" key="3">
    <source>
        <dbReference type="EMBL" id="MFK9003152.1"/>
    </source>
</evidence>
<dbReference type="SUPFAM" id="SSF53167">
    <property type="entry name" value="Purine and uridine phosphorylases"/>
    <property type="match status" value="1"/>
</dbReference>
<dbReference type="Pfam" id="PF18178">
    <property type="entry name" value="Cap17-like_N"/>
    <property type="match status" value="1"/>
</dbReference>
<dbReference type="Pfam" id="PF01048">
    <property type="entry name" value="PNP_UDP_1"/>
    <property type="match status" value="1"/>
</dbReference>
<feature type="domain" description="ATP nucleosidase Cap17-like N-terminal" evidence="2">
    <location>
        <begin position="4"/>
        <end position="228"/>
    </location>
</feature>
<dbReference type="InterPro" id="IPR041327">
    <property type="entry name" value="Cap17-like_N"/>
</dbReference>
<protein>
    <submittedName>
        <fullName evidence="3">Purine phosphorylase</fullName>
    </submittedName>
</protein>
<keyword evidence="4" id="KW-1185">Reference proteome</keyword>
<dbReference type="Gene3D" id="3.40.50.1580">
    <property type="entry name" value="Nucleoside phosphorylase domain"/>
    <property type="match status" value="1"/>
</dbReference>
<comment type="caution">
    <text evidence="3">The sequence shown here is derived from an EMBL/GenBank/DDBJ whole genome shotgun (WGS) entry which is preliminary data.</text>
</comment>
<proteinExistence type="predicted"/>
<dbReference type="PANTHER" id="PTHR46832">
    <property type="entry name" value="5'-METHYLTHIOADENOSINE/S-ADENOSYLHOMOCYSTEINE NUCLEOSIDASE"/>
    <property type="match status" value="1"/>
</dbReference>
<name>A0ABW8QWG5_9PSED</name>
<feature type="domain" description="Nucleoside phosphorylase" evidence="1">
    <location>
        <begin position="244"/>
        <end position="481"/>
    </location>
</feature>
<organism evidence="3 4">
    <name type="scientific">Pseudomonas pergaminensis</name>
    <dbReference type="NCBI Taxonomy" id="2853159"/>
    <lineage>
        <taxon>Bacteria</taxon>
        <taxon>Pseudomonadati</taxon>
        <taxon>Pseudomonadota</taxon>
        <taxon>Gammaproteobacteria</taxon>
        <taxon>Pseudomonadales</taxon>
        <taxon>Pseudomonadaceae</taxon>
        <taxon>Pseudomonas</taxon>
    </lineage>
</organism>